<dbReference type="SFLD" id="SFLDG01152">
    <property type="entry name" value="Main.3:_Omega-_and_Tau-like"/>
    <property type="match status" value="1"/>
</dbReference>
<evidence type="ECO:0000256" key="2">
    <source>
        <dbReference type="ARBA" id="ARBA00022679"/>
    </source>
</evidence>
<dbReference type="SFLD" id="SFLDG00358">
    <property type="entry name" value="Main_(cytGST)"/>
    <property type="match status" value="1"/>
</dbReference>
<dbReference type="Proteomes" id="UP000596660">
    <property type="component" value="Unplaced"/>
</dbReference>
<dbReference type="Pfam" id="PF00043">
    <property type="entry name" value="GST_C"/>
    <property type="match status" value="1"/>
</dbReference>
<dbReference type="FunFam" id="1.20.1050.10:FF:000012">
    <property type="entry name" value="Tau class glutathione S-transferase"/>
    <property type="match status" value="1"/>
</dbReference>
<sequence>MKEVKLLGVWSSVYCHRVIWALKLKGVEYDYTEEDIANKSDELIRHNPVYQRIPVFIHNGKPIAESIIILEYIDEVWPQNPLLSADPYEKAIARFWAEFLEDKSPTFYSYFRAAGEAQEKLAKEAKELLHIIEDKGLGKKNFFGGNQIGYADICLGWIACWLELMQEAAGIKLLESDEFPKLLAWSKRFKQVPEINESLPDNDKMLTYFRGLRERFTAAPAP</sequence>
<evidence type="ECO:0000256" key="1">
    <source>
        <dbReference type="ARBA" id="ARBA00012452"/>
    </source>
</evidence>
<dbReference type="GO" id="GO:0004364">
    <property type="term" value="F:glutathione transferase activity"/>
    <property type="evidence" value="ECO:0007669"/>
    <property type="project" value="UniProtKB-EC"/>
</dbReference>
<keyword evidence="2" id="KW-0808">Transferase</keyword>
<dbReference type="GO" id="GO:0006749">
    <property type="term" value="P:glutathione metabolic process"/>
    <property type="evidence" value="ECO:0007669"/>
    <property type="project" value="InterPro"/>
</dbReference>
<dbReference type="SUPFAM" id="SSF47616">
    <property type="entry name" value="GST C-terminal domain-like"/>
    <property type="match status" value="1"/>
</dbReference>
<evidence type="ECO:0000313" key="8">
    <source>
        <dbReference type="Proteomes" id="UP000596660"/>
    </source>
</evidence>
<dbReference type="FunFam" id="3.40.30.10:FF:000014">
    <property type="entry name" value="Tau class glutathione S-transferase"/>
    <property type="match status" value="1"/>
</dbReference>
<dbReference type="InterPro" id="IPR036249">
    <property type="entry name" value="Thioredoxin-like_sf"/>
</dbReference>
<organism evidence="7 8">
    <name type="scientific">Chenopodium quinoa</name>
    <name type="common">Quinoa</name>
    <dbReference type="NCBI Taxonomy" id="63459"/>
    <lineage>
        <taxon>Eukaryota</taxon>
        <taxon>Viridiplantae</taxon>
        <taxon>Streptophyta</taxon>
        <taxon>Embryophyta</taxon>
        <taxon>Tracheophyta</taxon>
        <taxon>Spermatophyta</taxon>
        <taxon>Magnoliopsida</taxon>
        <taxon>eudicotyledons</taxon>
        <taxon>Gunneridae</taxon>
        <taxon>Pentapetalae</taxon>
        <taxon>Caryophyllales</taxon>
        <taxon>Chenopodiaceae</taxon>
        <taxon>Chenopodioideae</taxon>
        <taxon>Atripliceae</taxon>
        <taxon>Chenopodium</taxon>
    </lineage>
</organism>
<accession>A0A803LAF8</accession>
<dbReference type="InterPro" id="IPR004046">
    <property type="entry name" value="GST_C"/>
</dbReference>
<reference evidence="7" key="1">
    <citation type="journal article" date="2017" name="Nature">
        <title>The genome of Chenopodium quinoa.</title>
        <authorList>
            <person name="Jarvis D.E."/>
            <person name="Ho Y.S."/>
            <person name="Lightfoot D.J."/>
            <person name="Schmoeckel S.M."/>
            <person name="Li B."/>
            <person name="Borm T.J.A."/>
            <person name="Ohyanagi H."/>
            <person name="Mineta K."/>
            <person name="Michell C.T."/>
            <person name="Saber N."/>
            <person name="Kharbatia N.M."/>
            <person name="Rupper R.R."/>
            <person name="Sharp A.R."/>
            <person name="Dally N."/>
            <person name="Boughton B.A."/>
            <person name="Woo Y.H."/>
            <person name="Gao G."/>
            <person name="Schijlen E.G.W.M."/>
            <person name="Guo X."/>
            <person name="Momin A.A."/>
            <person name="Negrao S."/>
            <person name="Al-Babili S."/>
            <person name="Gehring C."/>
            <person name="Roessner U."/>
            <person name="Jung C."/>
            <person name="Murphy K."/>
            <person name="Arold S.T."/>
            <person name="Gojobori T."/>
            <person name="van der Linden C.G."/>
            <person name="van Loo E.N."/>
            <person name="Jellen E.N."/>
            <person name="Maughan P.J."/>
            <person name="Tester M."/>
        </authorList>
    </citation>
    <scope>NUCLEOTIDE SEQUENCE [LARGE SCALE GENOMIC DNA]</scope>
    <source>
        <strain evidence="7">cv. PI 614886</strain>
    </source>
</reference>
<dbReference type="RefSeq" id="XP_021763367.1">
    <property type="nucleotide sequence ID" value="XM_021907675.1"/>
</dbReference>
<dbReference type="OMA" id="CHRVIWA"/>
<dbReference type="InterPro" id="IPR004045">
    <property type="entry name" value="Glutathione_S-Trfase_N"/>
</dbReference>
<dbReference type="InterPro" id="IPR040079">
    <property type="entry name" value="Glutathione_S-Trfase"/>
</dbReference>
<dbReference type="PANTHER" id="PTHR11260">
    <property type="entry name" value="GLUTATHIONE S-TRANSFERASE, GST, SUPERFAMILY, GST DOMAIN CONTAINING"/>
    <property type="match status" value="1"/>
</dbReference>
<protein>
    <recommendedName>
        <fullName evidence="1">glutathione transferase</fullName>
        <ecNumber evidence="1">2.5.1.18</ecNumber>
    </recommendedName>
</protein>
<evidence type="ECO:0000256" key="4">
    <source>
        <dbReference type="RuleBase" id="RU003494"/>
    </source>
</evidence>
<dbReference type="PROSITE" id="PS50405">
    <property type="entry name" value="GST_CTER"/>
    <property type="match status" value="1"/>
</dbReference>
<evidence type="ECO:0000259" key="5">
    <source>
        <dbReference type="PROSITE" id="PS50404"/>
    </source>
</evidence>
<dbReference type="InterPro" id="IPR036282">
    <property type="entry name" value="Glutathione-S-Trfase_C_sf"/>
</dbReference>
<evidence type="ECO:0000259" key="6">
    <source>
        <dbReference type="PROSITE" id="PS50405"/>
    </source>
</evidence>
<keyword evidence="8" id="KW-1185">Reference proteome</keyword>
<evidence type="ECO:0000256" key="3">
    <source>
        <dbReference type="ARBA" id="ARBA00047960"/>
    </source>
</evidence>
<dbReference type="Gene3D" id="1.20.1050.10">
    <property type="match status" value="1"/>
</dbReference>
<dbReference type="InterPro" id="IPR045074">
    <property type="entry name" value="GST_C_Tau"/>
</dbReference>
<dbReference type="SFLD" id="SFLDS00019">
    <property type="entry name" value="Glutathione_Transferase_(cytos"/>
    <property type="match status" value="1"/>
</dbReference>
<dbReference type="CDD" id="cd03058">
    <property type="entry name" value="GST_N_Tau"/>
    <property type="match status" value="1"/>
</dbReference>
<proteinExistence type="inferred from homology"/>
<feature type="domain" description="GST C-terminal" evidence="6">
    <location>
        <begin position="86"/>
        <end position="209"/>
    </location>
</feature>
<dbReference type="EC" id="2.5.1.18" evidence="1"/>
<dbReference type="Pfam" id="PF02798">
    <property type="entry name" value="GST_N"/>
    <property type="match status" value="1"/>
</dbReference>
<dbReference type="Gene3D" id="3.40.30.10">
    <property type="entry name" value="Glutaredoxin"/>
    <property type="match status" value="1"/>
</dbReference>
<dbReference type="InterPro" id="IPR010987">
    <property type="entry name" value="Glutathione-S-Trfase_C-like"/>
</dbReference>
<dbReference type="InterPro" id="IPR045073">
    <property type="entry name" value="Omega/Tau-like"/>
</dbReference>
<dbReference type="Gramene" id="AUR62008847-RA">
    <property type="protein sequence ID" value="AUR62008847-RA:cds"/>
    <property type="gene ID" value="AUR62008847"/>
</dbReference>
<dbReference type="SUPFAM" id="SSF52833">
    <property type="entry name" value="Thioredoxin-like"/>
    <property type="match status" value="1"/>
</dbReference>
<name>A0A803LAF8_CHEQI</name>
<dbReference type="GeneID" id="110728059"/>
<dbReference type="EnsemblPlants" id="AUR62008847-RA">
    <property type="protein sequence ID" value="AUR62008847-RA:cds"/>
    <property type="gene ID" value="AUR62008847"/>
</dbReference>
<comment type="similarity">
    <text evidence="4">Belongs to the GST superfamily.</text>
</comment>
<dbReference type="CDD" id="cd03185">
    <property type="entry name" value="GST_C_Tau"/>
    <property type="match status" value="1"/>
</dbReference>
<gene>
    <name evidence="7" type="primary">LOC110728059</name>
</gene>
<dbReference type="PANTHER" id="PTHR11260:SF775">
    <property type="entry name" value="GLUTATHIONE S-TRANSFERASE U10"/>
    <property type="match status" value="1"/>
</dbReference>
<feature type="domain" description="GST N-terminal" evidence="5">
    <location>
        <begin position="2"/>
        <end position="81"/>
    </location>
</feature>
<reference evidence="7" key="2">
    <citation type="submission" date="2021-03" db="UniProtKB">
        <authorList>
            <consortium name="EnsemblPlants"/>
        </authorList>
    </citation>
    <scope>IDENTIFICATION</scope>
</reference>
<comment type="catalytic activity">
    <reaction evidence="3">
        <text>RX + glutathione = an S-substituted glutathione + a halide anion + H(+)</text>
        <dbReference type="Rhea" id="RHEA:16437"/>
        <dbReference type="ChEBI" id="CHEBI:15378"/>
        <dbReference type="ChEBI" id="CHEBI:16042"/>
        <dbReference type="ChEBI" id="CHEBI:17792"/>
        <dbReference type="ChEBI" id="CHEBI:57925"/>
        <dbReference type="ChEBI" id="CHEBI:90779"/>
        <dbReference type="EC" id="2.5.1.18"/>
    </reaction>
</comment>
<dbReference type="GO" id="GO:0005737">
    <property type="term" value="C:cytoplasm"/>
    <property type="evidence" value="ECO:0007669"/>
    <property type="project" value="TreeGrafter"/>
</dbReference>
<dbReference type="AlphaFoldDB" id="A0A803LAF8"/>
<evidence type="ECO:0000313" key="7">
    <source>
        <dbReference type="EnsemblPlants" id="AUR62008847-RA:cds"/>
    </source>
</evidence>
<dbReference type="PROSITE" id="PS50404">
    <property type="entry name" value="GST_NTER"/>
    <property type="match status" value="1"/>
</dbReference>